<evidence type="ECO:0000313" key="2">
    <source>
        <dbReference type="Proteomes" id="UP000221165"/>
    </source>
</evidence>
<dbReference type="EMBL" id="MIGC01001326">
    <property type="protein sequence ID" value="PHJ23060.1"/>
    <property type="molecule type" value="Genomic_DNA"/>
</dbReference>
<comment type="caution">
    <text evidence="1">The sequence shown here is derived from an EMBL/GenBank/DDBJ whole genome shotgun (WGS) entry which is preliminary data.</text>
</comment>
<dbReference type="RefSeq" id="XP_067924737.1">
    <property type="nucleotide sequence ID" value="XM_068063283.1"/>
</dbReference>
<dbReference type="Proteomes" id="UP000221165">
    <property type="component" value="Unassembled WGS sequence"/>
</dbReference>
<keyword evidence="2" id="KW-1185">Reference proteome</keyword>
<organism evidence="1 2">
    <name type="scientific">Cystoisospora suis</name>
    <dbReference type="NCBI Taxonomy" id="483139"/>
    <lineage>
        <taxon>Eukaryota</taxon>
        <taxon>Sar</taxon>
        <taxon>Alveolata</taxon>
        <taxon>Apicomplexa</taxon>
        <taxon>Conoidasida</taxon>
        <taxon>Coccidia</taxon>
        <taxon>Eucoccidiorida</taxon>
        <taxon>Eimeriorina</taxon>
        <taxon>Sarcocystidae</taxon>
        <taxon>Cystoisospora</taxon>
    </lineage>
</organism>
<sequence>MAGHYGLILPTGWFAKSLATFVGSFIGLHQFAKWYYDIPTYKNFNLTTWPYAIERENLRR</sequence>
<dbReference type="GeneID" id="94426494"/>
<protein>
    <submittedName>
        <fullName evidence="1">Uncharacterized protein</fullName>
    </submittedName>
</protein>
<proteinExistence type="predicted"/>
<gene>
    <name evidence="1" type="ORF">CSUI_003085</name>
</gene>
<accession>A0A2C6KRM0</accession>
<name>A0A2C6KRM0_9APIC</name>
<dbReference type="AlphaFoldDB" id="A0A2C6KRM0"/>
<dbReference type="VEuPathDB" id="ToxoDB:CSUI_003085"/>
<evidence type="ECO:0000313" key="1">
    <source>
        <dbReference type="EMBL" id="PHJ23060.1"/>
    </source>
</evidence>
<dbReference type="OrthoDB" id="390041at2759"/>
<reference evidence="1 2" key="1">
    <citation type="journal article" date="2017" name="Int. J. Parasitol.">
        <title>The genome of the protozoan parasite Cystoisospora suis and a reverse vaccinology approach to identify vaccine candidates.</title>
        <authorList>
            <person name="Palmieri N."/>
            <person name="Shrestha A."/>
            <person name="Ruttkowski B."/>
            <person name="Beck T."/>
            <person name="Vogl C."/>
            <person name="Tomley F."/>
            <person name="Blake D.P."/>
            <person name="Joachim A."/>
        </authorList>
    </citation>
    <scope>NUCLEOTIDE SEQUENCE [LARGE SCALE GENOMIC DNA]</scope>
    <source>
        <strain evidence="1 2">Wien I</strain>
    </source>
</reference>